<feature type="transmembrane region" description="Helical" evidence="8">
    <location>
        <begin position="791"/>
        <end position="814"/>
    </location>
</feature>
<evidence type="ECO:0000256" key="8">
    <source>
        <dbReference type="SAM" id="Phobius"/>
    </source>
</evidence>
<feature type="transmembrane region" description="Helical" evidence="8">
    <location>
        <begin position="481"/>
        <end position="502"/>
    </location>
</feature>
<feature type="transmembrane region" description="Helical" evidence="8">
    <location>
        <begin position="164"/>
        <end position="181"/>
    </location>
</feature>
<feature type="domain" description="Glycosyltransferase RgtA/B/C/D-like" evidence="9">
    <location>
        <begin position="457"/>
        <end position="619"/>
    </location>
</feature>
<name>A0ABS6CZZ1_9FIRM</name>
<feature type="transmembrane region" description="Helical" evidence="8">
    <location>
        <begin position="698"/>
        <end position="714"/>
    </location>
</feature>
<dbReference type="Pfam" id="PF13231">
    <property type="entry name" value="PMT_2"/>
    <property type="match status" value="1"/>
</dbReference>
<keyword evidence="4" id="KW-0808">Transferase</keyword>
<keyword evidence="3" id="KW-0328">Glycosyltransferase</keyword>
<evidence type="ECO:0000313" key="11">
    <source>
        <dbReference type="Proteomes" id="UP000723714"/>
    </source>
</evidence>
<reference evidence="10 11" key="1">
    <citation type="submission" date="2021-06" db="EMBL/GenBank/DDBJ databases">
        <title>Faecalicatena sp. nov. isolated from porcine feces.</title>
        <authorList>
            <person name="Oh B.S."/>
            <person name="Lee J.H."/>
        </authorList>
    </citation>
    <scope>NUCLEOTIDE SEQUENCE [LARGE SCALE GENOMIC DNA]</scope>
    <source>
        <strain evidence="10 11">AGMB00832</strain>
    </source>
</reference>
<dbReference type="InterPro" id="IPR050297">
    <property type="entry name" value="LipidA_mod_glycosyltrf_83"/>
</dbReference>
<dbReference type="EMBL" id="JABACJ020000002">
    <property type="protein sequence ID" value="MBU3874731.1"/>
    <property type="molecule type" value="Genomic_DNA"/>
</dbReference>
<keyword evidence="5 8" id="KW-0812">Transmembrane</keyword>
<feature type="transmembrane region" description="Helical" evidence="8">
    <location>
        <begin position="193"/>
        <end position="213"/>
    </location>
</feature>
<dbReference type="RefSeq" id="WP_216239219.1">
    <property type="nucleotide sequence ID" value="NZ_JABACJ020000002.1"/>
</dbReference>
<evidence type="ECO:0000259" key="9">
    <source>
        <dbReference type="Pfam" id="PF13231"/>
    </source>
</evidence>
<feature type="transmembrane region" description="Helical" evidence="8">
    <location>
        <begin position="351"/>
        <end position="372"/>
    </location>
</feature>
<comment type="caution">
    <text evidence="10">The sequence shown here is derived from an EMBL/GenBank/DDBJ whole genome shotgun (WGS) entry which is preliminary data.</text>
</comment>
<dbReference type="PANTHER" id="PTHR33908">
    <property type="entry name" value="MANNOSYLTRANSFERASE YKCB-RELATED"/>
    <property type="match status" value="1"/>
</dbReference>
<organism evidence="10 11">
    <name type="scientific">Faecalicatena faecalis</name>
    <dbReference type="NCBI Taxonomy" id="2726362"/>
    <lineage>
        <taxon>Bacteria</taxon>
        <taxon>Bacillati</taxon>
        <taxon>Bacillota</taxon>
        <taxon>Clostridia</taxon>
        <taxon>Lachnospirales</taxon>
        <taxon>Lachnospiraceae</taxon>
        <taxon>Faecalicatena</taxon>
    </lineage>
</organism>
<feature type="transmembrane region" description="Helical" evidence="8">
    <location>
        <begin position="726"/>
        <end position="747"/>
    </location>
</feature>
<comment type="subcellular location">
    <subcellularLocation>
        <location evidence="1">Cell membrane</location>
        <topology evidence="1">Multi-pass membrane protein</topology>
    </subcellularLocation>
</comment>
<evidence type="ECO:0000256" key="4">
    <source>
        <dbReference type="ARBA" id="ARBA00022679"/>
    </source>
</evidence>
<dbReference type="Proteomes" id="UP000723714">
    <property type="component" value="Unassembled WGS sequence"/>
</dbReference>
<accession>A0ABS6CZZ1</accession>
<feature type="transmembrane region" description="Helical" evidence="8">
    <location>
        <begin position="514"/>
        <end position="531"/>
    </location>
</feature>
<keyword evidence="7 8" id="KW-0472">Membrane</keyword>
<feature type="transmembrane region" description="Helical" evidence="8">
    <location>
        <begin position="759"/>
        <end position="779"/>
    </location>
</feature>
<dbReference type="InterPro" id="IPR038731">
    <property type="entry name" value="RgtA/B/C-like"/>
</dbReference>
<evidence type="ECO:0000256" key="7">
    <source>
        <dbReference type="ARBA" id="ARBA00023136"/>
    </source>
</evidence>
<protein>
    <submittedName>
        <fullName evidence="10">Glycosyltransferase family 39 protein</fullName>
    </submittedName>
</protein>
<evidence type="ECO:0000256" key="5">
    <source>
        <dbReference type="ARBA" id="ARBA00022692"/>
    </source>
</evidence>
<evidence type="ECO:0000256" key="3">
    <source>
        <dbReference type="ARBA" id="ARBA00022676"/>
    </source>
</evidence>
<gene>
    <name evidence="10" type="ORF">HGO97_002750</name>
</gene>
<evidence type="ECO:0000256" key="2">
    <source>
        <dbReference type="ARBA" id="ARBA00022475"/>
    </source>
</evidence>
<feature type="transmembrane region" description="Helical" evidence="8">
    <location>
        <begin position="581"/>
        <end position="597"/>
    </location>
</feature>
<proteinExistence type="predicted"/>
<feature type="transmembrane region" description="Helical" evidence="8">
    <location>
        <begin position="384"/>
        <end position="404"/>
    </location>
</feature>
<sequence>MKSVENKQLKQDKTRRKVLMGSIALIILFTAVLLMPIKATNVTLQFQTDGSKNGELLDFTLKTQNKDEFSKKAILYNGIAEIALDPKYYGMDYLQIKPEGPGVVLNSISIYSGIFDTYQDKILKEIILDNEQYSQLEDGTIRINENVLNKMSRCLETGMVLKKYLLFLIVLIYSLYIVHTLKTGIILKYTEIVLWSVLAVVILMVLFGDRFHLPNSFNVGYSTISEGKSLDEVTLNKAVSGNFFSRDKRLKKIHIDFSYDDESVYSDLGVSVIDKENRELVYSHVINAADLERMKSIEVVFKSPIRNSNEKVYQIKIEPLGATNYNTLKVWLQPEGEQELMGVTSYYDSSLLSKMVFAASVLGIAFLLLLVFGYKDFKIPTKALISMVYIGLLCYMILQVFYYAKCIGHTPDESAHISYVQYLLENKKLIPNFANMHMYKLQDGVYLEQNSTNYLGHPPLYYWMLTIIQMIFGRTQVNVNLLRMTSAALGVLAVGICFYLGYTRIKRRIPYIHLLYAMGIISVPFVTYGFSGVNNDTLSFLGVAIAFWGILRFEEKKRNMVSYLLLSIGMLFVVFSKLTAGIVLGLAYIIYIIYICIHEKSINSVFNRSCIVVIPFIIVIASYFLFIYYKYGGFQPSLEHLNPSEYAASNFYVPFGNRTVYSVKDYIQHYWTLFFSSWSEISSHISISKSSKWFGLDRIIYIILLISPAFLFKIKNKIKGGEFCTSIFIGICFAIIMQFFNAFQRFYYASGYPGGFQSRYYLCWVPILAYSFAGIFGYIECKKEVNSVAIRICRVSAVISVILMGYGGFIYTLLVGRN</sequence>
<keyword evidence="11" id="KW-1185">Reference proteome</keyword>
<feature type="transmembrane region" description="Helical" evidence="8">
    <location>
        <begin position="609"/>
        <end position="629"/>
    </location>
</feature>
<evidence type="ECO:0000313" key="10">
    <source>
        <dbReference type="EMBL" id="MBU3874731.1"/>
    </source>
</evidence>
<keyword evidence="2" id="KW-1003">Cell membrane</keyword>
<keyword evidence="6 8" id="KW-1133">Transmembrane helix</keyword>
<dbReference type="PANTHER" id="PTHR33908:SF11">
    <property type="entry name" value="MEMBRANE PROTEIN"/>
    <property type="match status" value="1"/>
</dbReference>
<evidence type="ECO:0000256" key="1">
    <source>
        <dbReference type="ARBA" id="ARBA00004651"/>
    </source>
</evidence>
<evidence type="ECO:0000256" key="6">
    <source>
        <dbReference type="ARBA" id="ARBA00022989"/>
    </source>
</evidence>